<dbReference type="Proteomes" id="UP000694888">
    <property type="component" value="Unplaced"/>
</dbReference>
<protein>
    <submittedName>
        <fullName evidence="3">Transmembrane protein 241</fullName>
    </submittedName>
</protein>
<reference evidence="3" key="1">
    <citation type="submission" date="2025-08" db="UniProtKB">
        <authorList>
            <consortium name="RefSeq"/>
        </authorList>
    </citation>
    <scope>IDENTIFICATION</scope>
</reference>
<keyword evidence="1" id="KW-0472">Membrane</keyword>
<evidence type="ECO:0000313" key="2">
    <source>
        <dbReference type="Proteomes" id="UP000694888"/>
    </source>
</evidence>
<feature type="transmembrane region" description="Helical" evidence="1">
    <location>
        <begin position="124"/>
        <end position="140"/>
    </location>
</feature>
<keyword evidence="1 3" id="KW-0812">Transmembrane</keyword>
<dbReference type="GeneID" id="101864631"/>
<feature type="transmembrane region" description="Helical" evidence="1">
    <location>
        <begin position="70"/>
        <end position="88"/>
    </location>
</feature>
<feature type="transmembrane region" description="Helical" evidence="1">
    <location>
        <begin position="31"/>
        <end position="49"/>
    </location>
</feature>
<evidence type="ECO:0000313" key="3">
    <source>
        <dbReference type="RefSeq" id="XP_012939671.1"/>
    </source>
</evidence>
<sequence length="179" mass="20462">MRQNVLFACMFCALFIGTNFANKYVLSVLKFTYPTIFQGWQTFVGVVMFRALLSTGHIDGLLHGKEWHECALWLPGMMCFLLSIYSGSRALANLPIPVFFVMQNIVLVFKATAELLFHGQITSVYSYFMLMISLCSALAVAKTDPQFEPEGYWWMCVHIVSIGVFEIYTNLMRGRLKLR</sequence>
<feature type="transmembrane region" description="Helical" evidence="1">
    <location>
        <begin position="94"/>
        <end position="117"/>
    </location>
</feature>
<accession>A0ABM1A2S2</accession>
<feature type="transmembrane region" description="Helical" evidence="1">
    <location>
        <begin position="152"/>
        <end position="171"/>
    </location>
</feature>
<gene>
    <name evidence="3" type="primary">LOC101864631</name>
</gene>
<keyword evidence="1" id="KW-1133">Transmembrane helix</keyword>
<keyword evidence="2" id="KW-1185">Reference proteome</keyword>
<evidence type="ECO:0000256" key="1">
    <source>
        <dbReference type="SAM" id="Phobius"/>
    </source>
</evidence>
<organism evidence="2 3">
    <name type="scientific">Aplysia californica</name>
    <name type="common">California sea hare</name>
    <dbReference type="NCBI Taxonomy" id="6500"/>
    <lineage>
        <taxon>Eukaryota</taxon>
        <taxon>Metazoa</taxon>
        <taxon>Spiralia</taxon>
        <taxon>Lophotrochozoa</taxon>
        <taxon>Mollusca</taxon>
        <taxon>Gastropoda</taxon>
        <taxon>Heterobranchia</taxon>
        <taxon>Euthyneura</taxon>
        <taxon>Tectipleura</taxon>
        <taxon>Aplysiida</taxon>
        <taxon>Aplysioidea</taxon>
        <taxon>Aplysiidae</taxon>
        <taxon>Aplysia</taxon>
    </lineage>
</organism>
<proteinExistence type="predicted"/>
<dbReference type="RefSeq" id="XP_012939671.1">
    <property type="nucleotide sequence ID" value="XM_013084217.2"/>
</dbReference>
<name>A0ABM1A2S2_APLCA</name>